<reference evidence="9" key="1">
    <citation type="submission" date="2015-10" db="EMBL/GenBank/DDBJ databases">
        <title>Niche specialization of a soil ammonia-oxidizing archaeon, Candidatus Nitrosocosmicus oleophilus.</title>
        <authorList>
            <person name="Jung M.-Y."/>
            <person name="Rhee S.-K."/>
        </authorList>
    </citation>
    <scope>NUCLEOTIDE SEQUENCE [LARGE SCALE GENOMIC DNA]</scope>
    <source>
        <strain evidence="9">MY3</strain>
    </source>
</reference>
<evidence type="ECO:0000313" key="8">
    <source>
        <dbReference type="EMBL" id="ALI34724.1"/>
    </source>
</evidence>
<keyword evidence="6" id="KW-0963">Cytoplasm</keyword>
<name>A0A654LTL4_9ARCH</name>
<evidence type="ECO:0000256" key="2">
    <source>
        <dbReference type="ARBA" id="ARBA00022741"/>
    </source>
</evidence>
<evidence type="ECO:0000313" key="9">
    <source>
        <dbReference type="Proteomes" id="UP000058925"/>
    </source>
</evidence>
<dbReference type="NCBIfam" id="TIGR00101">
    <property type="entry name" value="ureG"/>
    <property type="match status" value="1"/>
</dbReference>
<comment type="subcellular location">
    <subcellularLocation>
        <location evidence="6">Cytoplasm</location>
    </subcellularLocation>
</comment>
<accession>A0A654LTL4</accession>
<dbReference type="GO" id="GO:0005737">
    <property type="term" value="C:cytoplasm"/>
    <property type="evidence" value="ECO:0007669"/>
    <property type="project" value="UniProtKB-SubCell"/>
</dbReference>
<comment type="function">
    <text evidence="6">Facilitates the functional incorporation of the urease nickel metallocenter. This process requires GTP hydrolysis, probably effectuated by UreG.</text>
</comment>
<dbReference type="InterPro" id="IPR004400">
    <property type="entry name" value="UreG"/>
</dbReference>
<dbReference type="SUPFAM" id="SSF52540">
    <property type="entry name" value="P-loop containing nucleoside triphosphate hydrolases"/>
    <property type="match status" value="1"/>
</dbReference>
<dbReference type="EMBL" id="CP012850">
    <property type="protein sequence ID" value="ALI34724.1"/>
    <property type="molecule type" value="Genomic_DNA"/>
</dbReference>
<evidence type="ECO:0000256" key="5">
    <source>
        <dbReference type="ARBA" id="ARBA00023186"/>
    </source>
</evidence>
<dbReference type="AlphaFoldDB" id="A0A654LTL4"/>
<dbReference type="KEGG" id="taa:NMY3_00512"/>
<keyword evidence="5 6" id="KW-0143">Chaperone</keyword>
<feature type="binding site" evidence="6">
    <location>
        <begin position="31"/>
        <end position="38"/>
    </location>
    <ligand>
        <name>GTP</name>
        <dbReference type="ChEBI" id="CHEBI:37565"/>
    </ligand>
</feature>
<dbReference type="GO" id="GO:0016151">
    <property type="term" value="F:nickel cation binding"/>
    <property type="evidence" value="ECO:0007669"/>
    <property type="project" value="UniProtKB-UniRule"/>
</dbReference>
<dbReference type="GO" id="GO:0043419">
    <property type="term" value="P:urea catabolic process"/>
    <property type="evidence" value="ECO:0007669"/>
    <property type="project" value="InterPro"/>
</dbReference>
<dbReference type="InterPro" id="IPR003495">
    <property type="entry name" value="CobW/HypB/UreG_nucleotide-bd"/>
</dbReference>
<comment type="subunit">
    <text evidence="6">Homodimer. UreD, UreF and UreG form a complex that acts as a GTP-hydrolysis-dependent molecular chaperone, activating the urease apoprotein by helping to assemble the nickel containing metallocenter of UreC. The UreE protein probably delivers the nickel.</text>
</comment>
<dbReference type="Gene3D" id="3.40.50.300">
    <property type="entry name" value="P-loop containing nucleotide triphosphate hydrolases"/>
    <property type="match status" value="1"/>
</dbReference>
<keyword evidence="2 6" id="KW-0547">Nucleotide-binding</keyword>
<proteinExistence type="inferred from homology"/>
<dbReference type="PANTHER" id="PTHR31715:SF0">
    <property type="entry name" value="UREASE ACCESSORY PROTEIN G"/>
    <property type="match status" value="1"/>
</dbReference>
<keyword evidence="3 6" id="KW-0996">Nickel insertion</keyword>
<evidence type="ECO:0000256" key="3">
    <source>
        <dbReference type="ARBA" id="ARBA00022988"/>
    </source>
</evidence>
<keyword evidence="4 6" id="KW-0342">GTP-binding</keyword>
<dbReference type="PANTHER" id="PTHR31715">
    <property type="entry name" value="UREASE ACCESSORY PROTEIN G"/>
    <property type="match status" value="1"/>
</dbReference>
<protein>
    <recommendedName>
        <fullName evidence="6">Urease accessory protein UreG</fullName>
    </recommendedName>
</protein>
<sequence>MNRWIQKCLLLDFFLYFFVALSRIPRIGIGGPVGSGKTMLIEQLVPILKKDGYNVGIISNDVVSREDADRMRKNLATERGLMPEDLVIGIATGGCPHTAVREDPSINISVVEEMESKHPNLDLIIIESGGDNITTTFSPALADYFIYIIDVSGGDKYPRKRGLGIETSDLLVINKIDIASFIGADLSIMERDAKVVRNDKPYVFVNSKTGQGVKTVAEQIVKDVLFDAPPKSVAIN</sequence>
<feature type="domain" description="CobW/HypB/UreG nucleotide-binding" evidence="7">
    <location>
        <begin position="26"/>
        <end position="203"/>
    </location>
</feature>
<evidence type="ECO:0000259" key="7">
    <source>
        <dbReference type="Pfam" id="PF02492"/>
    </source>
</evidence>
<evidence type="ECO:0000256" key="1">
    <source>
        <dbReference type="ARBA" id="ARBA00005732"/>
    </source>
</evidence>
<gene>
    <name evidence="6 8" type="primary">ureG</name>
    <name evidence="8" type="ORF">NMY3_00512</name>
</gene>
<dbReference type="GO" id="GO:0005525">
    <property type="term" value="F:GTP binding"/>
    <property type="evidence" value="ECO:0007669"/>
    <property type="project" value="UniProtKB-KW"/>
</dbReference>
<organism evidence="8 9">
    <name type="scientific">Candidatus Nitrosocosmicus oleophilus</name>
    <dbReference type="NCBI Taxonomy" id="1353260"/>
    <lineage>
        <taxon>Archaea</taxon>
        <taxon>Nitrososphaerota</taxon>
        <taxon>Nitrososphaeria</taxon>
        <taxon>Nitrososphaerales</taxon>
        <taxon>Nitrososphaeraceae</taxon>
        <taxon>Candidatus Nitrosocosmicus</taxon>
    </lineage>
</organism>
<dbReference type="GO" id="GO:0003924">
    <property type="term" value="F:GTPase activity"/>
    <property type="evidence" value="ECO:0007669"/>
    <property type="project" value="InterPro"/>
</dbReference>
<evidence type="ECO:0000256" key="6">
    <source>
        <dbReference type="HAMAP-Rule" id="MF_01389"/>
    </source>
</evidence>
<dbReference type="Pfam" id="PF02492">
    <property type="entry name" value="cobW"/>
    <property type="match status" value="1"/>
</dbReference>
<dbReference type="PIRSF" id="PIRSF005624">
    <property type="entry name" value="Ni-bind_GTPase"/>
    <property type="match status" value="1"/>
</dbReference>
<comment type="similarity">
    <text evidence="1 6">Belongs to the SIMIBI class G3E GTPase family. UreG subfamily.</text>
</comment>
<evidence type="ECO:0000256" key="4">
    <source>
        <dbReference type="ARBA" id="ARBA00023134"/>
    </source>
</evidence>
<dbReference type="HAMAP" id="MF_01389">
    <property type="entry name" value="UreG"/>
    <property type="match status" value="1"/>
</dbReference>
<dbReference type="InterPro" id="IPR027417">
    <property type="entry name" value="P-loop_NTPase"/>
</dbReference>
<dbReference type="Proteomes" id="UP000058925">
    <property type="component" value="Chromosome"/>
</dbReference>
<keyword evidence="9" id="KW-1185">Reference proteome</keyword>